<evidence type="ECO:0000256" key="7">
    <source>
        <dbReference type="SAM" id="MobiDB-lite"/>
    </source>
</evidence>
<name>A0ABR2ILX0_9EUKA</name>
<evidence type="ECO:0000256" key="1">
    <source>
        <dbReference type="ARBA" id="ARBA00004127"/>
    </source>
</evidence>
<protein>
    <recommendedName>
        <fullName evidence="10">CLN3 protein</fullName>
    </recommendedName>
</protein>
<evidence type="ECO:0000256" key="5">
    <source>
        <dbReference type="ARBA" id="ARBA00023136"/>
    </source>
</evidence>
<keyword evidence="3 6" id="KW-0812">Transmembrane</keyword>
<evidence type="ECO:0000313" key="8">
    <source>
        <dbReference type="EMBL" id="KAK8864908.1"/>
    </source>
</evidence>
<evidence type="ECO:0000256" key="6">
    <source>
        <dbReference type="RuleBase" id="RU361113"/>
    </source>
</evidence>
<feature type="transmembrane region" description="Helical" evidence="6">
    <location>
        <begin position="85"/>
        <end position="112"/>
    </location>
</feature>
<feature type="region of interest" description="Disordered" evidence="7">
    <location>
        <begin position="238"/>
        <end position="282"/>
    </location>
</feature>
<evidence type="ECO:0000256" key="2">
    <source>
        <dbReference type="ARBA" id="ARBA00007467"/>
    </source>
</evidence>
<sequence>MSDDKYQNNRFIDKVAMFMIGIINNTPYVIGIASAQRIVKNYNVDKYLGIVLWANTISGIFSRFLNSLVVSLNVPYEVNFVANLIMMLFGLLACAFSKVFWFTCIGVFFIGFSSNLGESVILCYMTYRRKQGLLKSWGSGTGMAGIAGAGYSFICDIVNISLFWSFIGVSPVVILYGVLFFGIIWRSPESDDPAAHQNKSLNCSTIQDSANKIKNPNKKSFFSNFKKDKADDTEITQPILDNQIDGNNDQNYTFSPNQNNEQEDPIGSVTNTQNIPDQPQNDDCDDEKVGVCDCTYFHSAWGLIFNCGMVYFLEYCIQGVFADCCLPGEEQKKYHYMFSLLNLCYQFGVFISRSSLSCFHFRHIWILTVAQCGFFTFWCLQAFYHFTPFYGLLPIMVCVGLFGGCSYVNAFDLMMNDPTKTTKQKEMVTSWNSFFISLFIVLSTAFTFVAELTFLIPPSTE</sequence>
<feature type="compositionally biased region" description="Polar residues" evidence="7">
    <location>
        <begin position="238"/>
        <end position="260"/>
    </location>
</feature>
<feature type="transmembrane region" description="Helical" evidence="6">
    <location>
        <begin position="15"/>
        <end position="35"/>
    </location>
</feature>
<dbReference type="Pfam" id="PF02487">
    <property type="entry name" value="CLN3"/>
    <property type="match status" value="1"/>
</dbReference>
<dbReference type="EMBL" id="JAPFFF010000016">
    <property type="protein sequence ID" value="KAK8864908.1"/>
    <property type="molecule type" value="Genomic_DNA"/>
</dbReference>
<dbReference type="InterPro" id="IPR036259">
    <property type="entry name" value="MFS_trans_sf"/>
</dbReference>
<dbReference type="SUPFAM" id="SSF103473">
    <property type="entry name" value="MFS general substrate transporter"/>
    <property type="match status" value="1"/>
</dbReference>
<dbReference type="PRINTS" id="PR01315">
    <property type="entry name" value="BATTENIN"/>
</dbReference>
<proteinExistence type="inferred from homology"/>
<accession>A0ABR2ILX0</accession>
<feature type="transmembrane region" description="Helical" evidence="6">
    <location>
        <begin position="47"/>
        <end position="65"/>
    </location>
</feature>
<feature type="transmembrane region" description="Helical" evidence="6">
    <location>
        <begin position="390"/>
        <end position="410"/>
    </location>
</feature>
<dbReference type="InterPro" id="IPR003492">
    <property type="entry name" value="Battenin_disease_Cln3"/>
</dbReference>
<keyword evidence="4 6" id="KW-1133">Transmembrane helix</keyword>
<dbReference type="PANTHER" id="PTHR10981">
    <property type="entry name" value="BATTENIN"/>
    <property type="match status" value="1"/>
</dbReference>
<reference evidence="8 9" key="1">
    <citation type="submission" date="2024-04" db="EMBL/GenBank/DDBJ databases">
        <title>Tritrichomonas musculus Genome.</title>
        <authorList>
            <person name="Alves-Ferreira E."/>
            <person name="Grigg M."/>
            <person name="Lorenzi H."/>
            <person name="Galac M."/>
        </authorList>
    </citation>
    <scope>NUCLEOTIDE SEQUENCE [LARGE SCALE GENOMIC DNA]</scope>
    <source>
        <strain evidence="8 9">EAF2021</strain>
    </source>
</reference>
<evidence type="ECO:0000256" key="3">
    <source>
        <dbReference type="ARBA" id="ARBA00022692"/>
    </source>
</evidence>
<comment type="similarity">
    <text evidence="2 6">Belongs to the battenin family.</text>
</comment>
<keyword evidence="5 6" id="KW-0472">Membrane</keyword>
<keyword evidence="9" id="KW-1185">Reference proteome</keyword>
<feature type="transmembrane region" description="Helical" evidence="6">
    <location>
        <begin position="431"/>
        <end position="456"/>
    </location>
</feature>
<evidence type="ECO:0000256" key="4">
    <source>
        <dbReference type="ARBA" id="ARBA00022989"/>
    </source>
</evidence>
<evidence type="ECO:0008006" key="10">
    <source>
        <dbReference type="Google" id="ProtNLM"/>
    </source>
</evidence>
<feature type="transmembrane region" description="Helical" evidence="6">
    <location>
        <begin position="133"/>
        <end position="154"/>
    </location>
</feature>
<feature type="compositionally biased region" description="Polar residues" evidence="7">
    <location>
        <begin position="268"/>
        <end position="279"/>
    </location>
</feature>
<gene>
    <name evidence="8" type="ORF">M9Y10_010435</name>
</gene>
<evidence type="ECO:0000313" key="9">
    <source>
        <dbReference type="Proteomes" id="UP001470230"/>
    </source>
</evidence>
<feature type="transmembrane region" description="Helical" evidence="6">
    <location>
        <begin position="303"/>
        <end position="322"/>
    </location>
</feature>
<feature type="transmembrane region" description="Helical" evidence="6">
    <location>
        <begin position="334"/>
        <end position="352"/>
    </location>
</feature>
<comment type="caution">
    <text evidence="8">The sequence shown here is derived from an EMBL/GenBank/DDBJ whole genome shotgun (WGS) entry which is preliminary data.</text>
</comment>
<dbReference type="PANTHER" id="PTHR10981:SF7">
    <property type="entry name" value="BATTENIN"/>
    <property type="match status" value="1"/>
</dbReference>
<comment type="subcellular location">
    <subcellularLocation>
        <location evidence="1">Endomembrane system</location>
        <topology evidence="1">Multi-pass membrane protein</topology>
    </subcellularLocation>
</comment>
<dbReference type="Proteomes" id="UP001470230">
    <property type="component" value="Unassembled WGS sequence"/>
</dbReference>
<feature type="transmembrane region" description="Helical" evidence="6">
    <location>
        <begin position="160"/>
        <end position="185"/>
    </location>
</feature>
<organism evidence="8 9">
    <name type="scientific">Tritrichomonas musculus</name>
    <dbReference type="NCBI Taxonomy" id="1915356"/>
    <lineage>
        <taxon>Eukaryota</taxon>
        <taxon>Metamonada</taxon>
        <taxon>Parabasalia</taxon>
        <taxon>Tritrichomonadida</taxon>
        <taxon>Tritrichomonadidae</taxon>
        <taxon>Tritrichomonas</taxon>
    </lineage>
</organism>
<feature type="transmembrane region" description="Helical" evidence="6">
    <location>
        <begin position="364"/>
        <end position="384"/>
    </location>
</feature>